<feature type="binding site" evidence="14">
    <location>
        <position position="184"/>
    </location>
    <ligand>
        <name>L-threonine</name>
        <dbReference type="ChEBI" id="CHEBI:57926"/>
    </ligand>
</feature>
<dbReference type="InterPro" id="IPR017945">
    <property type="entry name" value="DHBP_synth_RibB-like_a/b_dom"/>
</dbReference>
<evidence type="ECO:0000256" key="2">
    <source>
        <dbReference type="ARBA" id="ARBA00007663"/>
    </source>
</evidence>
<organism evidence="17 18">
    <name type="scientific">Strigomonas culicis</name>
    <dbReference type="NCBI Taxonomy" id="28005"/>
    <lineage>
        <taxon>Eukaryota</taxon>
        <taxon>Discoba</taxon>
        <taxon>Euglenozoa</taxon>
        <taxon>Kinetoplastea</taxon>
        <taxon>Metakinetoplastina</taxon>
        <taxon>Trypanosomatida</taxon>
        <taxon>Trypanosomatidae</taxon>
        <taxon>Strigomonadinae</taxon>
        <taxon>Strigomonas</taxon>
    </lineage>
</organism>
<dbReference type="GO" id="GO:0003725">
    <property type="term" value="F:double-stranded RNA binding"/>
    <property type="evidence" value="ECO:0007669"/>
    <property type="project" value="UniProtKB-UniRule"/>
</dbReference>
<evidence type="ECO:0000256" key="13">
    <source>
        <dbReference type="PIRNR" id="PIRNR004930"/>
    </source>
</evidence>
<proteinExistence type="inferred from homology"/>
<dbReference type="GO" id="GO:0005524">
    <property type="term" value="F:ATP binding"/>
    <property type="evidence" value="ECO:0007669"/>
    <property type="project" value="UniProtKB-UniRule"/>
</dbReference>
<keyword evidence="5 13" id="KW-0963">Cytoplasm</keyword>
<dbReference type="EC" id="2.7.7.87" evidence="3 13"/>
<comment type="subcellular location">
    <subcellularLocation>
        <location evidence="1 13">Cytoplasm</location>
    </subcellularLocation>
</comment>
<dbReference type="GO" id="GO:0000049">
    <property type="term" value="F:tRNA binding"/>
    <property type="evidence" value="ECO:0007669"/>
    <property type="project" value="TreeGrafter"/>
</dbReference>
<dbReference type="Gene3D" id="3.90.870.10">
    <property type="entry name" value="DHBP synthase"/>
    <property type="match status" value="1"/>
</dbReference>
<keyword evidence="18" id="KW-1185">Reference proteome</keyword>
<dbReference type="GO" id="GO:0008033">
    <property type="term" value="P:tRNA processing"/>
    <property type="evidence" value="ECO:0007669"/>
    <property type="project" value="UniProtKB-KW"/>
</dbReference>
<keyword evidence="6 13" id="KW-0808">Transferase</keyword>
<dbReference type="SUPFAM" id="SSF55821">
    <property type="entry name" value="YrdC/RibB"/>
    <property type="match status" value="1"/>
</dbReference>
<feature type="binding site" evidence="14">
    <location>
        <position position="63"/>
    </location>
    <ligand>
        <name>ATP</name>
        <dbReference type="ChEBI" id="CHEBI:30616"/>
    </ligand>
</feature>
<reference evidence="17 18" key="1">
    <citation type="journal article" date="2013" name="PLoS ONE">
        <title>Predicting the Proteins of Angomonas deanei, Strigomonas culicis and Their Respective Endosymbionts Reveals New Aspects of the Trypanosomatidae Family.</title>
        <authorList>
            <person name="Motta M.C."/>
            <person name="Martins A.C."/>
            <person name="de Souza S.S."/>
            <person name="Catta-Preta C.M."/>
            <person name="Silva R."/>
            <person name="Klein C.C."/>
            <person name="de Almeida L.G."/>
            <person name="de Lima Cunha O."/>
            <person name="Ciapina L.P."/>
            <person name="Brocchi M."/>
            <person name="Colabardini A.C."/>
            <person name="de Araujo Lima B."/>
            <person name="Machado C.R."/>
            <person name="de Almeida Soares C.M."/>
            <person name="Probst C.M."/>
            <person name="de Menezes C.B."/>
            <person name="Thompson C.E."/>
            <person name="Bartholomeu D.C."/>
            <person name="Gradia D.F."/>
            <person name="Pavoni D.P."/>
            <person name="Grisard E.C."/>
            <person name="Fantinatti-Garboggini F."/>
            <person name="Marchini F.K."/>
            <person name="Rodrigues-Luiz G.F."/>
            <person name="Wagner G."/>
            <person name="Goldman G.H."/>
            <person name="Fietto J.L."/>
            <person name="Elias M.C."/>
            <person name="Goldman M.H."/>
            <person name="Sagot M.F."/>
            <person name="Pereira M."/>
            <person name="Stoco P.H."/>
            <person name="de Mendonca-Neto R.P."/>
            <person name="Teixeira S.M."/>
            <person name="Maciel T.E."/>
            <person name="de Oliveira Mendes T.A."/>
            <person name="Urmenyi T.P."/>
            <person name="de Souza W."/>
            <person name="Schenkman S."/>
            <person name="de Vasconcelos A.T."/>
        </authorList>
    </citation>
    <scope>NUCLEOTIDE SEQUENCE [LARGE SCALE GENOMIC DNA]</scope>
</reference>
<evidence type="ECO:0000256" key="7">
    <source>
        <dbReference type="ARBA" id="ARBA00022694"/>
    </source>
</evidence>
<feature type="domain" description="YrdC-like" evidence="15">
    <location>
        <begin position="9"/>
        <end position="203"/>
    </location>
</feature>
<dbReference type="Gene3D" id="3.40.50.11030">
    <property type="entry name" value="Threonylcarbamoyl-AMP synthase, C-terminal domain"/>
    <property type="match status" value="1"/>
</dbReference>
<evidence type="ECO:0000259" key="15">
    <source>
        <dbReference type="PROSITE" id="PS51163"/>
    </source>
</evidence>
<evidence type="ECO:0000256" key="14">
    <source>
        <dbReference type="PIRSR" id="PIRSR004930-1"/>
    </source>
</evidence>
<evidence type="ECO:0000256" key="6">
    <source>
        <dbReference type="ARBA" id="ARBA00022679"/>
    </source>
</evidence>
<evidence type="ECO:0000256" key="9">
    <source>
        <dbReference type="ARBA" id="ARBA00022741"/>
    </source>
</evidence>
<evidence type="ECO:0000256" key="4">
    <source>
        <dbReference type="ARBA" id="ARBA00015492"/>
    </source>
</evidence>
<sequence>MAEVLANTPENLALGAAALAQGKLVAFPTETVYGLGGNALMESAVRRIYAVKGRPATDPLICHVDLPEKALQLWDGQRDPAAVALAQAIGAALWPGPLTIVCRAAPHLPDCVTGGSGCVGARVPNHPVALALLRLVDFPVAGPSANTFGHVSPTTAAHVYADLAPRDAELLIVDGGSCAVGIESTVVKVISEHAIEVLRRGRVTVGDIQAAIATTHPHTQMTIRDTRSKFAVADAPQDGPGQMLTHYSPRVSASLLTPASIATLDALRRDGSATQRIVVQRGPATYLLAKTALIDYSGILQAYKGDVLAYFDLSAEGDVDEACFRVFQALRWSEEVAGVENVVFPFLSEWPQVKSQSELLEAVEDRLFRAASGTVASLAVLEE</sequence>
<evidence type="ECO:0000256" key="10">
    <source>
        <dbReference type="ARBA" id="ARBA00022840"/>
    </source>
</evidence>
<dbReference type="InterPro" id="IPR006070">
    <property type="entry name" value="Sua5-like_dom"/>
</dbReference>
<keyword evidence="10 13" id="KW-0067">ATP-binding</keyword>
<evidence type="ECO:0000313" key="18">
    <source>
        <dbReference type="Proteomes" id="UP000015354"/>
    </source>
</evidence>
<dbReference type="PANTHER" id="PTHR17490">
    <property type="entry name" value="SUA5"/>
    <property type="match status" value="1"/>
</dbReference>
<accession>S9WII5</accession>
<keyword evidence="7 13" id="KW-0819">tRNA processing</keyword>
<dbReference type="Pfam" id="PF01300">
    <property type="entry name" value="Sua5_yciO_yrdC"/>
    <property type="match status" value="1"/>
</dbReference>
<evidence type="ECO:0000256" key="8">
    <source>
        <dbReference type="ARBA" id="ARBA00022695"/>
    </source>
</evidence>
<dbReference type="EMBL" id="ATMH01000984">
    <property type="protein sequence ID" value="EPY35690.1"/>
    <property type="molecule type" value="Genomic_DNA"/>
</dbReference>
<dbReference type="NCBIfam" id="TIGR00057">
    <property type="entry name" value="L-threonylcarbamoyladenylate synthase"/>
    <property type="match status" value="1"/>
</dbReference>
<comment type="similarity">
    <text evidence="2 13">Belongs to the SUA5 family.</text>
</comment>
<dbReference type="AlphaFoldDB" id="S9WII5"/>
<protein>
    <recommendedName>
        <fullName evidence="4 13">Threonylcarbamoyl-AMP synthase</fullName>
        <shortName evidence="13">TC-AMP synthase</shortName>
        <ecNumber evidence="3 13">2.7.7.87</ecNumber>
    </recommendedName>
    <alternativeName>
        <fullName evidence="11 13">L-threonylcarbamoyladenylate synthase</fullName>
    </alternativeName>
</protein>
<dbReference type="InterPro" id="IPR005145">
    <property type="entry name" value="Sua5_C"/>
</dbReference>
<evidence type="ECO:0000256" key="12">
    <source>
        <dbReference type="ARBA" id="ARBA00048366"/>
    </source>
</evidence>
<dbReference type="EMBL" id="ATMH01006316">
    <property type="protein sequence ID" value="EPY26110.1"/>
    <property type="molecule type" value="Genomic_DNA"/>
</dbReference>
<dbReference type="PROSITE" id="PS51163">
    <property type="entry name" value="YRDC"/>
    <property type="match status" value="1"/>
</dbReference>
<dbReference type="GO" id="GO:0006450">
    <property type="term" value="P:regulation of translational fidelity"/>
    <property type="evidence" value="ECO:0007669"/>
    <property type="project" value="TreeGrafter"/>
</dbReference>
<evidence type="ECO:0000256" key="11">
    <source>
        <dbReference type="ARBA" id="ARBA00029774"/>
    </source>
</evidence>
<comment type="function">
    <text evidence="13">Required for the formation of a threonylcarbamoyl group on adenosine at position 37 (t(6)A37) in tRNAs that read codons beginning with adenine.</text>
</comment>
<reference evidence="17" key="2">
    <citation type="submission" date="2013-03" db="EMBL/GenBank/DDBJ databases">
        <authorList>
            <person name="Motta M.C.M."/>
            <person name="Martins A.C.A."/>
            <person name="Preta C.M.C.C."/>
            <person name="Silva R."/>
            <person name="de Souza S.S."/>
            <person name="Klein C.C."/>
            <person name="de Almeida L.G.P."/>
            <person name="Cunha O.L."/>
            <person name="Colabardini A.C."/>
            <person name="Lima B.A."/>
            <person name="Machado C.R."/>
            <person name="Soares C.M.A."/>
            <person name="de Menezes C.B.A."/>
            <person name="Bartolomeu D.C."/>
            <person name="Grisard E.C."/>
            <person name="Fantinatti-Garboggini F."/>
            <person name="Rodrigues-Luiz G.F."/>
            <person name="Wagner G."/>
            <person name="Goldman G.H."/>
            <person name="Fietto J.L.R."/>
            <person name="Ciapina L.P."/>
            <person name="Brocchi M."/>
            <person name="Elias M.C."/>
            <person name="Goldman M.H.S."/>
            <person name="Sagot M.-F."/>
            <person name="Pereira M."/>
            <person name="Stoco P.H."/>
            <person name="Teixeira S.M.R."/>
            <person name="de Mendonca-Neto R.P."/>
            <person name="Maciel T.E.F."/>
            <person name="Mendes T.A.O."/>
            <person name="Urmenyi T.P."/>
            <person name="Teixeira M.M.G."/>
            <person name="de Camargo E.F.P."/>
            <person name="de Sousa W."/>
            <person name="Schenkman S."/>
            <person name="de Vasconcelos A.T.R."/>
        </authorList>
    </citation>
    <scope>NUCLEOTIDE SEQUENCE</scope>
</reference>
<dbReference type="Pfam" id="PF03481">
    <property type="entry name" value="Sua5_C"/>
    <property type="match status" value="1"/>
</dbReference>
<dbReference type="GO" id="GO:0005737">
    <property type="term" value="C:cytoplasm"/>
    <property type="evidence" value="ECO:0007669"/>
    <property type="project" value="UniProtKB-SubCell"/>
</dbReference>
<keyword evidence="8 13" id="KW-0548">Nucleotidyltransferase</keyword>
<comment type="caution">
    <text evidence="17">The sequence shown here is derived from an EMBL/GenBank/DDBJ whole genome shotgun (WGS) entry which is preliminary data.</text>
</comment>
<feature type="binding site" evidence="14">
    <location>
        <position position="152"/>
    </location>
    <ligand>
        <name>ATP</name>
        <dbReference type="ChEBI" id="CHEBI:30616"/>
    </ligand>
</feature>
<dbReference type="GO" id="GO:0061710">
    <property type="term" value="F:L-threonylcarbamoyladenylate synthase"/>
    <property type="evidence" value="ECO:0007669"/>
    <property type="project" value="UniProtKB-EC"/>
</dbReference>
<feature type="binding site" evidence="14">
    <location>
        <position position="144"/>
    </location>
    <ligand>
        <name>ATP</name>
        <dbReference type="ChEBI" id="CHEBI:30616"/>
    </ligand>
</feature>
<name>S9WII5_9TRYP</name>
<dbReference type="PANTHER" id="PTHR17490:SF16">
    <property type="entry name" value="THREONYLCARBAMOYL-AMP SYNTHASE"/>
    <property type="match status" value="1"/>
</dbReference>
<feature type="binding site" evidence="14">
    <location>
        <position position="122"/>
    </location>
    <ligand>
        <name>L-threonine</name>
        <dbReference type="ChEBI" id="CHEBI:57926"/>
    </ligand>
</feature>
<dbReference type="PIRSF" id="PIRSF004930">
    <property type="entry name" value="Tln_factor_SUA5"/>
    <property type="match status" value="1"/>
</dbReference>
<evidence type="ECO:0000256" key="3">
    <source>
        <dbReference type="ARBA" id="ARBA00012584"/>
    </source>
</evidence>
<keyword evidence="9 13" id="KW-0547">Nucleotide-binding</keyword>
<evidence type="ECO:0000313" key="16">
    <source>
        <dbReference type="EMBL" id="EPY26110.1"/>
    </source>
</evidence>
<dbReference type="InterPro" id="IPR038385">
    <property type="entry name" value="Sua5/YwlC_C"/>
</dbReference>
<dbReference type="Proteomes" id="UP000015354">
    <property type="component" value="Unassembled WGS sequence"/>
</dbReference>
<feature type="binding site" evidence="14">
    <location>
        <position position="199"/>
    </location>
    <ligand>
        <name>ATP</name>
        <dbReference type="ChEBI" id="CHEBI:30616"/>
    </ligand>
</feature>
<dbReference type="FunFam" id="3.90.870.10:FF:000009">
    <property type="entry name" value="Threonylcarbamoyl-AMP synthase, putative"/>
    <property type="match status" value="1"/>
</dbReference>
<evidence type="ECO:0000313" key="17">
    <source>
        <dbReference type="EMBL" id="EPY35690.1"/>
    </source>
</evidence>
<feature type="binding site" evidence="14">
    <location>
        <position position="247"/>
    </location>
    <ligand>
        <name>ATP</name>
        <dbReference type="ChEBI" id="CHEBI:30616"/>
    </ligand>
</feature>
<dbReference type="OrthoDB" id="412787at2759"/>
<comment type="catalytic activity">
    <reaction evidence="12 13">
        <text>L-threonine + hydrogencarbonate + ATP = L-threonylcarbamoyladenylate + diphosphate + H2O</text>
        <dbReference type="Rhea" id="RHEA:36407"/>
        <dbReference type="ChEBI" id="CHEBI:15377"/>
        <dbReference type="ChEBI" id="CHEBI:17544"/>
        <dbReference type="ChEBI" id="CHEBI:30616"/>
        <dbReference type="ChEBI" id="CHEBI:33019"/>
        <dbReference type="ChEBI" id="CHEBI:57926"/>
        <dbReference type="ChEBI" id="CHEBI:73682"/>
        <dbReference type="EC" id="2.7.7.87"/>
    </reaction>
</comment>
<gene>
    <name evidence="17" type="ORF">STCU_00984</name>
    <name evidence="16" type="ORF">STCU_06316</name>
</gene>
<dbReference type="InterPro" id="IPR010923">
    <property type="entry name" value="T(6)A37_SUA5"/>
</dbReference>
<feature type="binding site" evidence="14">
    <location>
        <position position="31"/>
    </location>
    <ligand>
        <name>L-threonine</name>
        <dbReference type="ChEBI" id="CHEBI:57926"/>
    </ligand>
</feature>
<evidence type="ECO:0000256" key="5">
    <source>
        <dbReference type="ARBA" id="ARBA00022490"/>
    </source>
</evidence>
<evidence type="ECO:0000256" key="1">
    <source>
        <dbReference type="ARBA" id="ARBA00004496"/>
    </source>
</evidence>
<feature type="binding site" evidence="14">
    <location>
        <position position="54"/>
    </location>
    <ligand>
        <name>ATP</name>
        <dbReference type="ChEBI" id="CHEBI:30616"/>
    </ligand>
</feature>
<dbReference type="InterPro" id="IPR050156">
    <property type="entry name" value="TC-AMP_synthase_SUA5"/>
</dbReference>